<organism evidence="1 2">
    <name type="scientific">Amycolatopsis echigonensis</name>
    <dbReference type="NCBI Taxonomy" id="2576905"/>
    <lineage>
        <taxon>Bacteria</taxon>
        <taxon>Bacillati</taxon>
        <taxon>Actinomycetota</taxon>
        <taxon>Actinomycetes</taxon>
        <taxon>Pseudonocardiales</taxon>
        <taxon>Pseudonocardiaceae</taxon>
        <taxon>Amycolatopsis</taxon>
    </lineage>
</organism>
<proteinExistence type="predicted"/>
<gene>
    <name evidence="1" type="ORF">H5411_14140</name>
</gene>
<protein>
    <submittedName>
        <fullName evidence="1">Uncharacterized protein</fullName>
    </submittedName>
</protein>
<accession>A0A8E1VXP4</accession>
<dbReference type="EMBL" id="JACJHR010000016">
    <property type="protein sequence ID" value="MBB2500260.1"/>
    <property type="molecule type" value="Genomic_DNA"/>
</dbReference>
<comment type="caution">
    <text evidence="1">The sequence shown here is derived from an EMBL/GenBank/DDBJ whole genome shotgun (WGS) entry which is preliminary data.</text>
</comment>
<dbReference type="RefSeq" id="WP_183124030.1">
    <property type="nucleotide sequence ID" value="NZ_JACJHR010000016.1"/>
</dbReference>
<evidence type="ECO:0000313" key="1">
    <source>
        <dbReference type="EMBL" id="MBB2500260.1"/>
    </source>
</evidence>
<name>A0A8E1VXP4_9PSEU</name>
<dbReference type="AlphaFoldDB" id="A0A8E1VXP4"/>
<dbReference type="Proteomes" id="UP000550260">
    <property type="component" value="Unassembled WGS sequence"/>
</dbReference>
<reference evidence="1 2" key="1">
    <citation type="submission" date="2020-08" db="EMBL/GenBank/DDBJ databases">
        <title>Amycolatopsis echigonensis JCM 21831.</title>
        <authorList>
            <person name="Tedsree N."/>
            <person name="Kuncharoen N."/>
            <person name="Likhitwitayawuid K."/>
            <person name="Tanasupawat S."/>
        </authorList>
    </citation>
    <scope>NUCLEOTIDE SEQUENCE [LARGE SCALE GENOMIC DNA]</scope>
    <source>
        <strain evidence="1 2">JCM 21831</strain>
    </source>
</reference>
<evidence type="ECO:0000313" key="2">
    <source>
        <dbReference type="Proteomes" id="UP000550260"/>
    </source>
</evidence>
<sequence length="164" mass="17605">MAKTALVVKLELSGAREVLAAFRALSKDASDALRDHSGKLAQKLAGKAAADVAAHGGPQGKLVAPTTRVVRDRVPAIQIGGSRRVGRNRTPAYGVLFGSIFGMTVSSGWYRNARYNASTGRQYRVHRGIDAYAFFPVVEQNQATIAAEWHAAANQIVRDFNRGA</sequence>